<dbReference type="InterPro" id="IPR005801">
    <property type="entry name" value="ADC_synthase"/>
</dbReference>
<dbReference type="SUPFAM" id="SSF56322">
    <property type="entry name" value="ADC synthase"/>
    <property type="match status" value="1"/>
</dbReference>
<dbReference type="PANTHER" id="PTHR42839:SF2">
    <property type="entry name" value="ISOCHORISMATE SYNTHASE ENTC"/>
    <property type="match status" value="1"/>
</dbReference>
<organism evidence="2 3">
    <name type="scientific">Aquirufa antheringensis</name>
    <dbReference type="NCBI Taxonomy" id="2516559"/>
    <lineage>
        <taxon>Bacteria</taxon>
        <taxon>Pseudomonadati</taxon>
        <taxon>Bacteroidota</taxon>
        <taxon>Cytophagia</taxon>
        <taxon>Cytophagales</taxon>
        <taxon>Flectobacillaceae</taxon>
        <taxon>Aquirufa</taxon>
    </lineage>
</organism>
<comment type="caution">
    <text evidence="2">The sequence shown here is derived from an EMBL/GenBank/DDBJ whole genome shotgun (WGS) entry which is preliminary data.</text>
</comment>
<evidence type="ECO:0000259" key="1">
    <source>
        <dbReference type="Pfam" id="PF00425"/>
    </source>
</evidence>
<dbReference type="InterPro" id="IPR015890">
    <property type="entry name" value="Chorismate_C"/>
</dbReference>
<dbReference type="Proteomes" id="UP000293583">
    <property type="component" value="Unassembled WGS sequence"/>
</dbReference>
<keyword evidence="3" id="KW-1185">Reference proteome</keyword>
<sequence length="362" mass="39815">MKDGFAWEEGIAKGAAMAAWRLPHCAEAFLVQDFSGGTRLQEGWNLDELSSGFLAAPFIGLPYFLRADSLSSFTLQARELPTPYVAPPENQSKKTEFMGWVAEAIQAIKKGPLQKVVLSRTDEQELPASFDVMTALEELGAAYPTAFVCALSIPALGGVWMCATPEILVEQNAEGIFRTISLAGTQSGVDADGFAIAPSQARWSTKEIEEQAFVSRYIIDCFKMIRLREYIEIGPKTISTGNLLHLKTEYIVDTKAMDFPQLPGLMLGLLHPTSAVCGTPKQEAVDFISATESHDRSMYSGYLGPVNLGKATHLFVNLRTVEIKENHAVFYAGCGITEDSNPAKEWQETQMKCQTLQRVLMQ</sequence>
<dbReference type="Gene3D" id="3.60.120.10">
    <property type="entry name" value="Anthranilate synthase"/>
    <property type="match status" value="1"/>
</dbReference>
<gene>
    <name evidence="2" type="ORF">EWU20_03530</name>
</gene>
<evidence type="ECO:0000313" key="3">
    <source>
        <dbReference type="Proteomes" id="UP000293583"/>
    </source>
</evidence>
<accession>A0A4Q9BDH5</accession>
<proteinExistence type="predicted"/>
<dbReference type="AlphaFoldDB" id="A0A4Q9BDH5"/>
<dbReference type="Pfam" id="PF00425">
    <property type="entry name" value="Chorismate_bind"/>
    <property type="match status" value="1"/>
</dbReference>
<dbReference type="OrthoDB" id="9806579at2"/>
<feature type="domain" description="Chorismate-utilising enzyme C-terminal" evidence="1">
    <location>
        <begin position="94"/>
        <end position="352"/>
    </location>
</feature>
<evidence type="ECO:0000313" key="2">
    <source>
        <dbReference type="EMBL" id="TBH74220.1"/>
    </source>
</evidence>
<protein>
    <submittedName>
        <fullName evidence="2">Isochorismate synthase</fullName>
    </submittedName>
</protein>
<dbReference type="RefSeq" id="WP_130922744.1">
    <property type="nucleotide sequence ID" value="NZ_JAANOM010000001.1"/>
</dbReference>
<name>A0A4Q9BDH5_9BACT</name>
<reference evidence="2 3" key="1">
    <citation type="submission" date="2019-02" db="EMBL/GenBank/DDBJ databases">
        <title>Genome of a new Bacteroidetes strain.</title>
        <authorList>
            <person name="Pitt A."/>
        </authorList>
    </citation>
    <scope>NUCLEOTIDE SEQUENCE [LARGE SCALE GENOMIC DNA]</scope>
    <source>
        <strain evidence="2 3">103A-SOEBACH</strain>
    </source>
</reference>
<dbReference type="EMBL" id="SEWY01000002">
    <property type="protein sequence ID" value="TBH74220.1"/>
    <property type="molecule type" value="Genomic_DNA"/>
</dbReference>
<dbReference type="PANTHER" id="PTHR42839">
    <property type="entry name" value="ISOCHORISMATE SYNTHASE ENTC"/>
    <property type="match status" value="1"/>
</dbReference>